<comment type="caution">
    <text evidence="2">The sequence shown here is derived from an EMBL/GenBank/DDBJ whole genome shotgun (WGS) entry which is preliminary data.</text>
</comment>
<keyword evidence="3" id="KW-1185">Reference proteome</keyword>
<gene>
    <name evidence="2" type="ORF">SCP_1300380</name>
</gene>
<dbReference type="AlphaFoldDB" id="A0A401H1C9"/>
<dbReference type="Proteomes" id="UP000287166">
    <property type="component" value="Unassembled WGS sequence"/>
</dbReference>
<dbReference type="GeneID" id="38785141"/>
<protein>
    <submittedName>
        <fullName evidence="2">Uncharacterized protein</fullName>
    </submittedName>
</protein>
<sequence length="193" mass="21585">MNGVKGSQPKARWLASLVTGAGKDLCKETKRLSISRSPPLPIGYERRKQDVPQVKPSYVTGTEFRKFSPYATLRQTCAKAENTQTPVVVSVVEVFEMDDVDVGDGSSEIGESQPCLFPRGYIPSPLNPWKHVFPHCTPDGSRSPRKNSIVKSKYSPKGSKFDHEPPLIQILFRSRFPKSGCRRSNSRLCYDIL</sequence>
<organism evidence="2 3">
    <name type="scientific">Sparassis crispa</name>
    <dbReference type="NCBI Taxonomy" id="139825"/>
    <lineage>
        <taxon>Eukaryota</taxon>
        <taxon>Fungi</taxon>
        <taxon>Dikarya</taxon>
        <taxon>Basidiomycota</taxon>
        <taxon>Agaricomycotina</taxon>
        <taxon>Agaricomycetes</taxon>
        <taxon>Polyporales</taxon>
        <taxon>Sparassidaceae</taxon>
        <taxon>Sparassis</taxon>
    </lineage>
</organism>
<evidence type="ECO:0000313" key="2">
    <source>
        <dbReference type="EMBL" id="GBE88224.1"/>
    </source>
</evidence>
<evidence type="ECO:0000313" key="3">
    <source>
        <dbReference type="Proteomes" id="UP000287166"/>
    </source>
</evidence>
<name>A0A401H1C9_9APHY</name>
<feature type="region of interest" description="Disordered" evidence="1">
    <location>
        <begin position="137"/>
        <end position="161"/>
    </location>
</feature>
<reference evidence="2 3" key="1">
    <citation type="journal article" date="2018" name="Sci. Rep.">
        <title>Genome sequence of the cauliflower mushroom Sparassis crispa (Hanabiratake) and its association with beneficial usage.</title>
        <authorList>
            <person name="Kiyama R."/>
            <person name="Furutani Y."/>
            <person name="Kawaguchi K."/>
            <person name="Nakanishi T."/>
        </authorList>
    </citation>
    <scope>NUCLEOTIDE SEQUENCE [LARGE SCALE GENOMIC DNA]</scope>
</reference>
<evidence type="ECO:0000256" key="1">
    <source>
        <dbReference type="SAM" id="MobiDB-lite"/>
    </source>
</evidence>
<dbReference type="InParanoid" id="A0A401H1C9"/>
<proteinExistence type="predicted"/>
<accession>A0A401H1C9</accession>
<dbReference type="RefSeq" id="XP_027619137.1">
    <property type="nucleotide sequence ID" value="XM_027763336.1"/>
</dbReference>
<dbReference type="EMBL" id="BFAD01000013">
    <property type="protein sequence ID" value="GBE88224.1"/>
    <property type="molecule type" value="Genomic_DNA"/>
</dbReference>